<sequence>MKLPFRKKAPSRKRQVQTGVLRQWGDALMFAVVAACFIRWATFEAYAIPTPSMEKSMLVGDHLFVSKLHYGPRTPMTPLQVPLTHQTFWGMPFASYSDALQVPSFRFPGFSEVRRNDVVVFNYPAEEEHPTDLKTHYVKRCVGIAGDSIAIRDMQVFINGKAADNPEERQYRYFLKTDKVLNKEFFTDRNITEAYPGADGYLLHTTPAKAKALASLEIIQEVQLLKAKPGEAEPAVFPQAPALYTWNQDNFGPVYIPQEGATVAITPHTLPLYEKVILDYEQNKNAVVRGGKLWIDGKEVKQYTFKQNYYFMMGDNRHNSLDSRYWGFVPEDHIVGKAAFVWFSVDPTEELPDKIRWGRLFSLIE</sequence>
<dbReference type="SUPFAM" id="SSF51306">
    <property type="entry name" value="LexA/Signal peptidase"/>
    <property type="match status" value="1"/>
</dbReference>
<evidence type="ECO:0000256" key="1">
    <source>
        <dbReference type="ARBA" id="ARBA00000677"/>
    </source>
</evidence>
<accession>A0A239C649</accession>
<evidence type="ECO:0000256" key="2">
    <source>
        <dbReference type="ARBA" id="ARBA00009370"/>
    </source>
</evidence>
<dbReference type="GO" id="GO:0006465">
    <property type="term" value="P:signal peptide processing"/>
    <property type="evidence" value="ECO:0007669"/>
    <property type="project" value="InterPro"/>
</dbReference>
<organism evidence="9 10">
    <name type="scientific">Pontibacter ummariensis</name>
    <dbReference type="NCBI Taxonomy" id="1610492"/>
    <lineage>
        <taxon>Bacteria</taxon>
        <taxon>Pseudomonadati</taxon>
        <taxon>Bacteroidota</taxon>
        <taxon>Cytophagia</taxon>
        <taxon>Cytophagales</taxon>
        <taxon>Hymenobacteraceae</taxon>
        <taxon>Pontibacter</taxon>
    </lineage>
</organism>
<dbReference type="InterPro" id="IPR019758">
    <property type="entry name" value="Pept_S26A_signal_pept_1_CS"/>
</dbReference>
<gene>
    <name evidence="9" type="ORF">SAMN06296052_102332</name>
</gene>
<comment type="catalytic activity">
    <reaction evidence="1 7">
        <text>Cleavage of hydrophobic, N-terminal signal or leader sequences from secreted and periplasmic proteins.</text>
        <dbReference type="EC" id="3.4.21.89"/>
    </reaction>
</comment>
<feature type="domain" description="Peptidase S26" evidence="8">
    <location>
        <begin position="303"/>
        <end position="343"/>
    </location>
</feature>
<dbReference type="PANTHER" id="PTHR43390:SF1">
    <property type="entry name" value="CHLOROPLAST PROCESSING PEPTIDASE"/>
    <property type="match status" value="1"/>
</dbReference>
<feature type="domain" description="Peptidase S26" evidence="8">
    <location>
        <begin position="22"/>
        <end position="175"/>
    </location>
</feature>
<dbReference type="AlphaFoldDB" id="A0A239C649"/>
<dbReference type="OrthoDB" id="9802919at2"/>
<dbReference type="PRINTS" id="PR00727">
    <property type="entry name" value="LEADERPTASE"/>
</dbReference>
<dbReference type="PANTHER" id="PTHR43390">
    <property type="entry name" value="SIGNAL PEPTIDASE I"/>
    <property type="match status" value="1"/>
</dbReference>
<dbReference type="InterPro" id="IPR019533">
    <property type="entry name" value="Peptidase_S26"/>
</dbReference>
<evidence type="ECO:0000256" key="3">
    <source>
        <dbReference type="ARBA" id="ARBA00013208"/>
    </source>
</evidence>
<evidence type="ECO:0000256" key="6">
    <source>
        <dbReference type="PIRSR" id="PIRSR600223-1"/>
    </source>
</evidence>
<evidence type="ECO:0000256" key="5">
    <source>
        <dbReference type="ARBA" id="ARBA00022801"/>
    </source>
</evidence>
<evidence type="ECO:0000256" key="4">
    <source>
        <dbReference type="ARBA" id="ARBA00019232"/>
    </source>
</evidence>
<dbReference type="InterPro" id="IPR036286">
    <property type="entry name" value="LexA/Signal_pep-like_sf"/>
</dbReference>
<dbReference type="EMBL" id="FZOQ01000002">
    <property type="protein sequence ID" value="SNS14863.1"/>
    <property type="molecule type" value="Genomic_DNA"/>
</dbReference>
<evidence type="ECO:0000313" key="9">
    <source>
        <dbReference type="EMBL" id="SNS14863.1"/>
    </source>
</evidence>
<dbReference type="InterPro" id="IPR000223">
    <property type="entry name" value="Pept_S26A_signal_pept_1"/>
</dbReference>
<protein>
    <recommendedName>
        <fullName evidence="4 7">Signal peptidase I</fullName>
        <ecNumber evidence="3 7">3.4.21.89</ecNumber>
    </recommendedName>
</protein>
<keyword evidence="10" id="KW-1185">Reference proteome</keyword>
<dbReference type="GO" id="GO:0016020">
    <property type="term" value="C:membrane"/>
    <property type="evidence" value="ECO:0007669"/>
    <property type="project" value="UniProtKB-SubCell"/>
</dbReference>
<evidence type="ECO:0000259" key="8">
    <source>
        <dbReference type="Pfam" id="PF10502"/>
    </source>
</evidence>
<comment type="similarity">
    <text evidence="2 7">Belongs to the peptidase S26 family.</text>
</comment>
<feature type="active site" evidence="6">
    <location>
        <position position="139"/>
    </location>
</feature>
<dbReference type="CDD" id="cd06530">
    <property type="entry name" value="S26_SPase_I"/>
    <property type="match status" value="2"/>
</dbReference>
<keyword evidence="5 7" id="KW-0378">Hydrolase</keyword>
<dbReference type="Pfam" id="PF10502">
    <property type="entry name" value="Peptidase_S26"/>
    <property type="match status" value="2"/>
</dbReference>
<dbReference type="RefSeq" id="WP_089317798.1">
    <property type="nucleotide sequence ID" value="NZ_FZOQ01000002.1"/>
</dbReference>
<comment type="subcellular location">
    <subcellularLocation>
        <location evidence="7">Membrane</location>
        <topology evidence="7">Single-pass type II membrane protein</topology>
    </subcellularLocation>
</comment>
<dbReference type="Gene3D" id="2.10.109.10">
    <property type="entry name" value="Umud Fragment, subunit A"/>
    <property type="match status" value="2"/>
</dbReference>
<proteinExistence type="inferred from homology"/>
<dbReference type="EC" id="3.4.21.89" evidence="3 7"/>
<dbReference type="PROSITE" id="PS00761">
    <property type="entry name" value="SPASE_I_3"/>
    <property type="match status" value="1"/>
</dbReference>
<reference evidence="10" key="1">
    <citation type="submission" date="2017-06" db="EMBL/GenBank/DDBJ databases">
        <authorList>
            <person name="Varghese N."/>
            <person name="Submissions S."/>
        </authorList>
    </citation>
    <scope>NUCLEOTIDE SEQUENCE [LARGE SCALE GENOMIC DNA]</scope>
    <source>
        <strain evidence="10">NKM1</strain>
    </source>
</reference>
<feature type="active site" evidence="6">
    <location>
        <position position="52"/>
    </location>
</feature>
<dbReference type="GO" id="GO:0009003">
    <property type="term" value="F:signal peptidase activity"/>
    <property type="evidence" value="ECO:0007669"/>
    <property type="project" value="UniProtKB-EC"/>
</dbReference>
<dbReference type="Proteomes" id="UP000198432">
    <property type="component" value="Unassembled WGS sequence"/>
</dbReference>
<evidence type="ECO:0000313" key="10">
    <source>
        <dbReference type="Proteomes" id="UP000198432"/>
    </source>
</evidence>
<dbReference type="NCBIfam" id="TIGR02227">
    <property type="entry name" value="sigpep_I_bact"/>
    <property type="match status" value="2"/>
</dbReference>
<keyword evidence="7" id="KW-0645">Protease</keyword>
<dbReference type="GO" id="GO:0004252">
    <property type="term" value="F:serine-type endopeptidase activity"/>
    <property type="evidence" value="ECO:0007669"/>
    <property type="project" value="InterPro"/>
</dbReference>
<evidence type="ECO:0000256" key="7">
    <source>
        <dbReference type="RuleBase" id="RU362042"/>
    </source>
</evidence>
<name>A0A239C649_9BACT</name>